<evidence type="ECO:0000256" key="1">
    <source>
        <dbReference type="ARBA" id="ARBA00010688"/>
    </source>
</evidence>
<dbReference type="InterPro" id="IPR002139">
    <property type="entry name" value="Ribo/fructo_kinase"/>
</dbReference>
<dbReference type="PANTHER" id="PTHR43085:SF1">
    <property type="entry name" value="PSEUDOURIDINE KINASE-RELATED"/>
    <property type="match status" value="1"/>
</dbReference>
<dbReference type="EMBL" id="JAUJWU010000001">
    <property type="protein sequence ID" value="MDN7243916.1"/>
    <property type="molecule type" value="Genomic_DNA"/>
</dbReference>
<organism evidence="8 9">
    <name type="scientific">Planococcus shenhongbingii</name>
    <dbReference type="NCBI Taxonomy" id="3058398"/>
    <lineage>
        <taxon>Bacteria</taxon>
        <taxon>Bacillati</taxon>
        <taxon>Bacillota</taxon>
        <taxon>Bacilli</taxon>
        <taxon>Bacillales</taxon>
        <taxon>Caryophanaceae</taxon>
        <taxon>Planococcus</taxon>
    </lineage>
</organism>
<evidence type="ECO:0000256" key="5">
    <source>
        <dbReference type="ARBA" id="ARBA00022840"/>
    </source>
</evidence>
<dbReference type="InterPro" id="IPR011611">
    <property type="entry name" value="PfkB_dom"/>
</dbReference>
<keyword evidence="9" id="KW-1185">Reference proteome</keyword>
<evidence type="ECO:0000313" key="9">
    <source>
        <dbReference type="Proteomes" id="UP001172142"/>
    </source>
</evidence>
<name>A0ABT8N7S7_9BACL</name>
<dbReference type="PRINTS" id="PR00990">
    <property type="entry name" value="RIBOKINASE"/>
</dbReference>
<evidence type="ECO:0000259" key="7">
    <source>
        <dbReference type="Pfam" id="PF00294"/>
    </source>
</evidence>
<reference evidence="8 9" key="1">
    <citation type="submission" date="2023-07" db="EMBL/GenBank/DDBJ databases">
        <title>Novel species in genus Planococcus.</title>
        <authorList>
            <person name="Ning S."/>
        </authorList>
    </citation>
    <scope>NUCLEOTIDE SEQUENCE [LARGE SCALE GENOMIC DNA]</scope>
    <source>
        <strain evidence="8 9">N017</strain>
    </source>
</reference>
<dbReference type="PANTHER" id="PTHR43085">
    <property type="entry name" value="HEXOKINASE FAMILY MEMBER"/>
    <property type="match status" value="1"/>
</dbReference>
<proteinExistence type="inferred from homology"/>
<keyword evidence="2 6" id="KW-0808">Transferase</keyword>
<dbReference type="GO" id="GO:0016301">
    <property type="term" value="F:kinase activity"/>
    <property type="evidence" value="ECO:0007669"/>
    <property type="project" value="UniProtKB-KW"/>
</dbReference>
<comment type="similarity">
    <text evidence="1 6">Belongs to the carbohydrate kinase PfkB family.</text>
</comment>
<evidence type="ECO:0000256" key="2">
    <source>
        <dbReference type="ARBA" id="ARBA00022679"/>
    </source>
</evidence>
<dbReference type="CDD" id="cd01167">
    <property type="entry name" value="bac_FRK"/>
    <property type="match status" value="1"/>
</dbReference>
<feature type="domain" description="Carbohydrate kinase PfkB" evidence="7">
    <location>
        <begin position="2"/>
        <end position="307"/>
    </location>
</feature>
<evidence type="ECO:0000256" key="6">
    <source>
        <dbReference type="RuleBase" id="RU003704"/>
    </source>
</evidence>
<accession>A0ABT8N7S7</accession>
<gene>
    <name evidence="8" type="ORF">QWY13_00330</name>
</gene>
<dbReference type="SUPFAM" id="SSF53613">
    <property type="entry name" value="Ribokinase-like"/>
    <property type="match status" value="1"/>
</dbReference>
<dbReference type="RefSeq" id="WP_301854480.1">
    <property type="nucleotide sequence ID" value="NZ_JAUJWU010000001.1"/>
</dbReference>
<dbReference type="Pfam" id="PF00294">
    <property type="entry name" value="PfkB"/>
    <property type="match status" value="1"/>
</dbReference>
<evidence type="ECO:0000313" key="8">
    <source>
        <dbReference type="EMBL" id="MDN7243916.1"/>
    </source>
</evidence>
<dbReference type="Proteomes" id="UP001172142">
    <property type="component" value="Unassembled WGS sequence"/>
</dbReference>
<evidence type="ECO:0000256" key="4">
    <source>
        <dbReference type="ARBA" id="ARBA00022777"/>
    </source>
</evidence>
<sequence>MFDVVALGELLIDFTPAGKSANGNTLFETNPGGAPANVLATLAKFNARTAFIGKVGTDQFGSFLGDTLQKGKIDTQGLVYSKDVNTTLAFVHLKEDGDRSFQFYRSPGADIMLDEQEVDIALVQNAKVFHFGSLSMTHEPAKTATLKAVKAAQEKDVLVSYDPNLRPALWGSLSHAKETIIEGLQYADILKISEEELEFITDIRNLEEGSQFLFEKFGLKVVLITLGSKGCFYRFGKDTGHINGFQVNAIDTTGAGDLFLGAFLYQFIKKEVSWDLVQAHDVEKMILFANATAALGTTKKGAIPAIPHLNDVNELIDGRT</sequence>
<keyword evidence="4 6" id="KW-0418">Kinase</keyword>
<dbReference type="PROSITE" id="PS00584">
    <property type="entry name" value="PFKB_KINASES_2"/>
    <property type="match status" value="1"/>
</dbReference>
<dbReference type="InterPro" id="IPR029056">
    <property type="entry name" value="Ribokinase-like"/>
</dbReference>
<dbReference type="InterPro" id="IPR050306">
    <property type="entry name" value="PfkB_Carbo_kinase"/>
</dbReference>
<keyword evidence="5" id="KW-0067">ATP-binding</keyword>
<evidence type="ECO:0000256" key="3">
    <source>
        <dbReference type="ARBA" id="ARBA00022741"/>
    </source>
</evidence>
<protein>
    <submittedName>
        <fullName evidence="8">PfkB family carbohydrate kinase</fullName>
    </submittedName>
</protein>
<keyword evidence="3" id="KW-0547">Nucleotide-binding</keyword>
<dbReference type="Gene3D" id="3.40.1190.20">
    <property type="match status" value="1"/>
</dbReference>
<dbReference type="InterPro" id="IPR002173">
    <property type="entry name" value="Carboh/pur_kinase_PfkB_CS"/>
</dbReference>
<comment type="caution">
    <text evidence="8">The sequence shown here is derived from an EMBL/GenBank/DDBJ whole genome shotgun (WGS) entry which is preliminary data.</text>
</comment>